<dbReference type="SUPFAM" id="SSF69318">
    <property type="entry name" value="Integrin alpha N-terminal domain"/>
    <property type="match status" value="1"/>
</dbReference>
<organism evidence="2 3">
    <name type="scientific">Adineta ricciae</name>
    <name type="common">Rotifer</name>
    <dbReference type="NCBI Taxonomy" id="249248"/>
    <lineage>
        <taxon>Eukaryota</taxon>
        <taxon>Metazoa</taxon>
        <taxon>Spiralia</taxon>
        <taxon>Gnathifera</taxon>
        <taxon>Rotifera</taxon>
        <taxon>Eurotatoria</taxon>
        <taxon>Bdelloidea</taxon>
        <taxon>Adinetida</taxon>
        <taxon>Adinetidae</taxon>
        <taxon>Adineta</taxon>
    </lineage>
</organism>
<keyword evidence="3" id="KW-1185">Reference proteome</keyword>
<dbReference type="InterPro" id="IPR028994">
    <property type="entry name" value="Integrin_alpha_N"/>
</dbReference>
<dbReference type="InterPro" id="IPR013517">
    <property type="entry name" value="FG-GAP"/>
</dbReference>
<dbReference type="Proteomes" id="UP000663828">
    <property type="component" value="Unassembled WGS sequence"/>
</dbReference>
<reference evidence="2" key="1">
    <citation type="submission" date="2021-02" db="EMBL/GenBank/DDBJ databases">
        <authorList>
            <person name="Nowell W R."/>
        </authorList>
    </citation>
    <scope>NUCLEOTIDE SEQUENCE</scope>
</reference>
<name>A0A816HQQ2_ADIRI</name>
<comment type="caution">
    <text evidence="2">The sequence shown here is derived from an EMBL/GenBank/DDBJ whole genome shotgun (WGS) entry which is preliminary data.</text>
</comment>
<evidence type="ECO:0000313" key="3">
    <source>
        <dbReference type="Proteomes" id="UP000663828"/>
    </source>
</evidence>
<dbReference type="EMBL" id="CAJNOR010021734">
    <property type="protein sequence ID" value="CAF1691527.1"/>
    <property type="molecule type" value="Genomic_DNA"/>
</dbReference>
<dbReference type="PANTHER" id="PTHR46580:SF2">
    <property type="entry name" value="MAM DOMAIN-CONTAINING PROTEIN"/>
    <property type="match status" value="1"/>
</dbReference>
<sequence>GDGTFQSLATFPISPAIDRDVGFTVGYFNNDDYLDIVVFGRNVSIIYGSSNGIVNASELIIKKNEILRPSFIGSGDFNNDHLMDIGIADALHNELQIILNNGDGDFQQLTVLTFNPFSLLNSFAVGSFNKDHYLDLVVADTDQHNIAIL</sequence>
<proteinExistence type="predicted"/>
<accession>A0A816HQQ2</accession>
<evidence type="ECO:0008006" key="4">
    <source>
        <dbReference type="Google" id="ProtNLM"/>
    </source>
</evidence>
<feature type="non-terminal residue" evidence="2">
    <location>
        <position position="1"/>
    </location>
</feature>
<protein>
    <recommendedName>
        <fullName evidence="4">VCBS repeat-containing protein</fullName>
    </recommendedName>
</protein>
<gene>
    <name evidence="2" type="ORF">XAT740_LOCUS64233</name>
</gene>
<feature type="non-terminal residue" evidence="2">
    <location>
        <position position="149"/>
    </location>
</feature>
<evidence type="ECO:0000256" key="1">
    <source>
        <dbReference type="ARBA" id="ARBA00022729"/>
    </source>
</evidence>
<dbReference type="Pfam" id="PF13517">
    <property type="entry name" value="FG-GAP_3"/>
    <property type="match status" value="1"/>
</dbReference>
<keyword evidence="1" id="KW-0732">Signal</keyword>
<evidence type="ECO:0000313" key="2">
    <source>
        <dbReference type="EMBL" id="CAF1691527.1"/>
    </source>
</evidence>
<dbReference type="AlphaFoldDB" id="A0A816HQQ2"/>
<dbReference type="PANTHER" id="PTHR46580">
    <property type="entry name" value="SENSOR KINASE-RELATED"/>
    <property type="match status" value="1"/>
</dbReference>